<dbReference type="PROSITE" id="PS51257">
    <property type="entry name" value="PROKAR_LIPOPROTEIN"/>
    <property type="match status" value="1"/>
</dbReference>
<dbReference type="EMBL" id="KZ821260">
    <property type="protein sequence ID" value="PYH41755.1"/>
    <property type="molecule type" value="Genomic_DNA"/>
</dbReference>
<proteinExistence type="predicted"/>
<accession>A0A318Z3A5</accession>
<evidence type="ECO:0000313" key="2">
    <source>
        <dbReference type="Proteomes" id="UP000248349"/>
    </source>
</evidence>
<sequence>MTPELCRFSWLRLIGLESDSHIGSSSSSSSSVGCMYVFRPVRSAKPSQAKMMLTAEDTLPIFDGLNHGMVVQIRSTVSNRGLSRRLGGEDWQKVEVEQSAPPAVTSSP</sequence>
<gene>
    <name evidence="1" type="ORF">BP01DRAFT_360101</name>
</gene>
<reference evidence="1 2" key="1">
    <citation type="submission" date="2016-12" db="EMBL/GenBank/DDBJ databases">
        <title>The genomes of Aspergillus section Nigri reveals drivers in fungal speciation.</title>
        <authorList>
            <consortium name="DOE Joint Genome Institute"/>
            <person name="Vesth T.C."/>
            <person name="Nybo J."/>
            <person name="Theobald S."/>
            <person name="Brandl J."/>
            <person name="Frisvad J.C."/>
            <person name="Nielsen K.F."/>
            <person name="Lyhne E.K."/>
            <person name="Kogle M.E."/>
            <person name="Kuo A."/>
            <person name="Riley R."/>
            <person name="Clum A."/>
            <person name="Nolan M."/>
            <person name="Lipzen A."/>
            <person name="Salamov A."/>
            <person name="Henrissat B."/>
            <person name="Wiebenga A."/>
            <person name="De Vries R.P."/>
            <person name="Grigoriev I.V."/>
            <person name="Mortensen U.H."/>
            <person name="Andersen M.R."/>
            <person name="Baker S.E."/>
        </authorList>
    </citation>
    <scope>NUCLEOTIDE SEQUENCE [LARGE SCALE GENOMIC DNA]</scope>
    <source>
        <strain evidence="1 2">JOP 1030-1</strain>
    </source>
</reference>
<dbReference type="GeneID" id="37077067"/>
<keyword evidence="2" id="KW-1185">Reference proteome</keyword>
<dbReference type="Proteomes" id="UP000248349">
    <property type="component" value="Unassembled WGS sequence"/>
</dbReference>
<dbReference type="RefSeq" id="XP_025427737.1">
    <property type="nucleotide sequence ID" value="XM_025575839.1"/>
</dbReference>
<protein>
    <submittedName>
        <fullName evidence="1">Uncharacterized protein</fullName>
    </submittedName>
</protein>
<dbReference type="AlphaFoldDB" id="A0A318Z3A5"/>
<organism evidence="1 2">
    <name type="scientific">Aspergillus saccharolyticus JOP 1030-1</name>
    <dbReference type="NCBI Taxonomy" id="1450539"/>
    <lineage>
        <taxon>Eukaryota</taxon>
        <taxon>Fungi</taxon>
        <taxon>Dikarya</taxon>
        <taxon>Ascomycota</taxon>
        <taxon>Pezizomycotina</taxon>
        <taxon>Eurotiomycetes</taxon>
        <taxon>Eurotiomycetidae</taxon>
        <taxon>Eurotiales</taxon>
        <taxon>Aspergillaceae</taxon>
        <taxon>Aspergillus</taxon>
        <taxon>Aspergillus subgen. Circumdati</taxon>
    </lineage>
</organism>
<evidence type="ECO:0000313" key="1">
    <source>
        <dbReference type="EMBL" id="PYH41755.1"/>
    </source>
</evidence>
<name>A0A318Z3A5_9EURO</name>